<dbReference type="InterPro" id="IPR012944">
    <property type="entry name" value="SusD_RagB_dom"/>
</dbReference>
<dbReference type="Gene3D" id="1.25.40.390">
    <property type="match status" value="1"/>
</dbReference>
<evidence type="ECO:0000313" key="10">
    <source>
        <dbReference type="Proteomes" id="UP000618754"/>
    </source>
</evidence>
<keyword evidence="5" id="KW-0998">Cell outer membrane</keyword>
<dbReference type="InterPro" id="IPR033985">
    <property type="entry name" value="SusD-like_N"/>
</dbReference>
<accession>A0ABR7X931</accession>
<dbReference type="Proteomes" id="UP000618754">
    <property type="component" value="Unassembled WGS sequence"/>
</dbReference>
<dbReference type="InterPro" id="IPR011990">
    <property type="entry name" value="TPR-like_helical_dom_sf"/>
</dbReference>
<name>A0ABR7X931_9SPHI</name>
<feature type="repeat" description="TPR" evidence="6">
    <location>
        <begin position="213"/>
        <end position="246"/>
    </location>
</feature>
<dbReference type="Pfam" id="PF07980">
    <property type="entry name" value="SusD_RagB"/>
    <property type="match status" value="1"/>
</dbReference>
<dbReference type="RefSeq" id="WP_191176916.1">
    <property type="nucleotide sequence ID" value="NZ_JACWMW010000004.1"/>
</dbReference>
<evidence type="ECO:0000256" key="1">
    <source>
        <dbReference type="ARBA" id="ARBA00004442"/>
    </source>
</evidence>
<feature type="domain" description="RagB/SusD" evidence="7">
    <location>
        <begin position="347"/>
        <end position="426"/>
    </location>
</feature>
<comment type="caution">
    <text evidence="9">The sequence shown here is derived from an EMBL/GenBank/DDBJ whole genome shotgun (WGS) entry which is preliminary data.</text>
</comment>
<sequence>MKNYIKYILAFMCTLMVSACQKYVDIKKSGSQSFIETTKDVQLILDNYDLFNLDYPLDGEISADDYYMDDNRYNSDVIQAEDKALYTWQPTAIRASSTQWVAAYNKIYHCNLMLEALDKIQASDAPTVINNLRGSALFLRAYALWPLAQAYIKPYGTGTLQEPGLPIHTKSDINDVPGRGTVKATYDAIIKDLTDAASLLNTTSSIASRPNKAAAYAMLARVYLSMEDYPNALTSADAALKIKSSLINFNTLNLDSYNPFPRFNQEVIFHSVIDFYNSVLEVGYGDEDKALIAPAIINAYADNDLRKQVYVKENLDVPEPSGTYRFVGNYEGAVGSSALFNGLAVDELYLIRAECNARANQTAAAISDMNKLLVTRWAEGTYPGFAASTSEDALTKILLERRKELLMRGLRWTDLRRLNKDNRFAKTLTRTVNGNVYTLPANDPRYTLLIPQEVITNSKLPQNTR</sequence>
<keyword evidence="4" id="KW-0472">Membrane</keyword>
<comment type="subcellular location">
    <subcellularLocation>
        <location evidence="1">Cell outer membrane</location>
    </subcellularLocation>
</comment>
<evidence type="ECO:0000259" key="8">
    <source>
        <dbReference type="Pfam" id="PF14322"/>
    </source>
</evidence>
<reference evidence="9 10" key="1">
    <citation type="submission" date="2020-09" db="EMBL/GenBank/DDBJ databases">
        <title>Novel species of Mucilaginibacter isolated from a glacier on the Tibetan Plateau.</title>
        <authorList>
            <person name="Liu Q."/>
            <person name="Xin Y.-H."/>
        </authorList>
    </citation>
    <scope>NUCLEOTIDE SEQUENCE [LARGE SCALE GENOMIC DNA]</scope>
    <source>
        <strain evidence="9 10">CGMCC 1.13878</strain>
    </source>
</reference>
<dbReference type="InterPro" id="IPR019734">
    <property type="entry name" value="TPR_rpt"/>
</dbReference>
<evidence type="ECO:0000313" key="9">
    <source>
        <dbReference type="EMBL" id="MBD1387067.1"/>
    </source>
</evidence>
<dbReference type="Pfam" id="PF14322">
    <property type="entry name" value="SusD-like_3"/>
    <property type="match status" value="1"/>
</dbReference>
<evidence type="ECO:0000256" key="2">
    <source>
        <dbReference type="ARBA" id="ARBA00006275"/>
    </source>
</evidence>
<feature type="domain" description="SusD-like N-terminal" evidence="8">
    <location>
        <begin position="23"/>
        <end position="224"/>
    </location>
</feature>
<evidence type="ECO:0000256" key="4">
    <source>
        <dbReference type="ARBA" id="ARBA00023136"/>
    </source>
</evidence>
<keyword evidence="10" id="KW-1185">Reference proteome</keyword>
<dbReference type="PROSITE" id="PS51257">
    <property type="entry name" value="PROKAR_LIPOPROTEIN"/>
    <property type="match status" value="1"/>
</dbReference>
<comment type="similarity">
    <text evidence="2">Belongs to the SusD family.</text>
</comment>
<gene>
    <name evidence="9" type="ORF">IDJ75_17405</name>
</gene>
<keyword evidence="6" id="KW-0802">TPR repeat</keyword>
<keyword evidence="3" id="KW-0732">Signal</keyword>
<evidence type="ECO:0000256" key="5">
    <source>
        <dbReference type="ARBA" id="ARBA00023237"/>
    </source>
</evidence>
<organism evidence="9 10">
    <name type="scientific">Mucilaginibacter rigui</name>
    <dbReference type="NCBI Taxonomy" id="534635"/>
    <lineage>
        <taxon>Bacteria</taxon>
        <taxon>Pseudomonadati</taxon>
        <taxon>Bacteroidota</taxon>
        <taxon>Sphingobacteriia</taxon>
        <taxon>Sphingobacteriales</taxon>
        <taxon>Sphingobacteriaceae</taxon>
        <taxon>Mucilaginibacter</taxon>
    </lineage>
</organism>
<dbReference type="SUPFAM" id="SSF48452">
    <property type="entry name" value="TPR-like"/>
    <property type="match status" value="1"/>
</dbReference>
<evidence type="ECO:0000256" key="6">
    <source>
        <dbReference type="PROSITE-ProRule" id="PRU00339"/>
    </source>
</evidence>
<protein>
    <submittedName>
        <fullName evidence="9">RagB/SusD family nutrient uptake outer membrane protein</fullName>
    </submittedName>
</protein>
<dbReference type="EMBL" id="JACWMW010000004">
    <property type="protein sequence ID" value="MBD1387067.1"/>
    <property type="molecule type" value="Genomic_DNA"/>
</dbReference>
<evidence type="ECO:0000256" key="3">
    <source>
        <dbReference type="ARBA" id="ARBA00022729"/>
    </source>
</evidence>
<proteinExistence type="inferred from homology"/>
<evidence type="ECO:0000259" key="7">
    <source>
        <dbReference type="Pfam" id="PF07980"/>
    </source>
</evidence>
<dbReference type="PROSITE" id="PS50005">
    <property type="entry name" value="TPR"/>
    <property type="match status" value="1"/>
</dbReference>